<accession>A0A0P0WZJ6</accession>
<protein>
    <submittedName>
        <fullName evidence="1">Os06g0657750 protein</fullName>
    </submittedName>
</protein>
<keyword evidence="2" id="KW-1185">Reference proteome</keyword>
<dbReference type="PaxDb" id="39947-A0A0P0WZJ6"/>
<evidence type="ECO:0000313" key="1">
    <source>
        <dbReference type="EMBL" id="BAS98954.1"/>
    </source>
</evidence>
<dbReference type="Proteomes" id="UP000059680">
    <property type="component" value="Chromosome 6"/>
</dbReference>
<sequence>SNPGTILIPIKSEAGPAGLGSCTKVVALNDTN</sequence>
<gene>
    <name evidence="1" type="ordered locus">Os06g0657750</name>
    <name evidence="1" type="ORF">OSNPB_060657750</name>
</gene>
<dbReference type="EMBL" id="AP014962">
    <property type="protein sequence ID" value="BAS98954.1"/>
    <property type="molecule type" value="Genomic_DNA"/>
</dbReference>
<proteinExistence type="predicted"/>
<dbReference type="Gramene" id="Os06t0657750-00">
    <property type="protein sequence ID" value="Os06t0657750-00"/>
    <property type="gene ID" value="Os06g0657750"/>
</dbReference>
<evidence type="ECO:0000313" key="2">
    <source>
        <dbReference type="Proteomes" id="UP000059680"/>
    </source>
</evidence>
<reference evidence="1 2" key="3">
    <citation type="journal article" date="2013" name="Rice">
        <title>Improvement of the Oryza sativa Nipponbare reference genome using next generation sequence and optical map data.</title>
        <authorList>
            <person name="Kawahara Y."/>
            <person name="de la Bastide M."/>
            <person name="Hamilton J.P."/>
            <person name="Kanamori H."/>
            <person name="McCombie W.R."/>
            <person name="Ouyang S."/>
            <person name="Schwartz D.C."/>
            <person name="Tanaka T."/>
            <person name="Wu J."/>
            <person name="Zhou S."/>
            <person name="Childs K.L."/>
            <person name="Davidson R.M."/>
            <person name="Lin H."/>
            <person name="Quesada-Ocampo L."/>
            <person name="Vaillancourt B."/>
            <person name="Sakai H."/>
            <person name="Lee S.S."/>
            <person name="Kim J."/>
            <person name="Numa H."/>
            <person name="Itoh T."/>
            <person name="Buell C.R."/>
            <person name="Matsumoto T."/>
        </authorList>
    </citation>
    <scope>NUCLEOTIDE SEQUENCE [LARGE SCALE GENOMIC DNA]</scope>
    <source>
        <strain evidence="2">cv. Nipponbare</strain>
    </source>
</reference>
<reference evidence="2" key="1">
    <citation type="journal article" date="2005" name="Nature">
        <title>The map-based sequence of the rice genome.</title>
        <authorList>
            <consortium name="International rice genome sequencing project (IRGSP)"/>
            <person name="Matsumoto T."/>
            <person name="Wu J."/>
            <person name="Kanamori H."/>
            <person name="Katayose Y."/>
            <person name="Fujisawa M."/>
            <person name="Namiki N."/>
            <person name="Mizuno H."/>
            <person name="Yamamoto K."/>
            <person name="Antonio B.A."/>
            <person name="Baba T."/>
            <person name="Sakata K."/>
            <person name="Nagamura Y."/>
            <person name="Aoki H."/>
            <person name="Arikawa K."/>
            <person name="Arita K."/>
            <person name="Bito T."/>
            <person name="Chiden Y."/>
            <person name="Fujitsuka N."/>
            <person name="Fukunaka R."/>
            <person name="Hamada M."/>
            <person name="Harada C."/>
            <person name="Hayashi A."/>
            <person name="Hijishita S."/>
            <person name="Honda M."/>
            <person name="Hosokawa S."/>
            <person name="Ichikawa Y."/>
            <person name="Idonuma A."/>
            <person name="Iijima M."/>
            <person name="Ikeda M."/>
            <person name="Ikeno M."/>
            <person name="Ito K."/>
            <person name="Ito S."/>
            <person name="Ito T."/>
            <person name="Ito Y."/>
            <person name="Ito Y."/>
            <person name="Iwabuchi A."/>
            <person name="Kamiya K."/>
            <person name="Karasawa W."/>
            <person name="Kurita K."/>
            <person name="Katagiri S."/>
            <person name="Kikuta A."/>
            <person name="Kobayashi H."/>
            <person name="Kobayashi N."/>
            <person name="Machita K."/>
            <person name="Maehara T."/>
            <person name="Masukawa M."/>
            <person name="Mizubayashi T."/>
            <person name="Mukai Y."/>
            <person name="Nagasaki H."/>
            <person name="Nagata Y."/>
            <person name="Naito S."/>
            <person name="Nakashima M."/>
            <person name="Nakama Y."/>
            <person name="Nakamichi Y."/>
            <person name="Nakamura M."/>
            <person name="Meguro A."/>
            <person name="Negishi M."/>
            <person name="Ohta I."/>
            <person name="Ohta T."/>
            <person name="Okamoto M."/>
            <person name="Ono N."/>
            <person name="Saji S."/>
            <person name="Sakaguchi M."/>
            <person name="Sakai K."/>
            <person name="Shibata M."/>
            <person name="Shimokawa T."/>
            <person name="Song J."/>
            <person name="Takazaki Y."/>
            <person name="Terasawa K."/>
            <person name="Tsugane M."/>
            <person name="Tsuji K."/>
            <person name="Ueda S."/>
            <person name="Waki K."/>
            <person name="Yamagata H."/>
            <person name="Yamamoto M."/>
            <person name="Yamamoto S."/>
            <person name="Yamane H."/>
            <person name="Yoshiki S."/>
            <person name="Yoshihara R."/>
            <person name="Yukawa K."/>
            <person name="Zhong H."/>
            <person name="Yano M."/>
            <person name="Yuan Q."/>
            <person name="Ouyang S."/>
            <person name="Liu J."/>
            <person name="Jones K.M."/>
            <person name="Gansberger K."/>
            <person name="Moffat K."/>
            <person name="Hill J."/>
            <person name="Bera J."/>
            <person name="Fadrosh D."/>
            <person name="Jin S."/>
            <person name="Johri S."/>
            <person name="Kim M."/>
            <person name="Overton L."/>
            <person name="Reardon M."/>
            <person name="Tsitrin T."/>
            <person name="Vuong H."/>
            <person name="Weaver B."/>
            <person name="Ciecko A."/>
            <person name="Tallon L."/>
            <person name="Jackson J."/>
            <person name="Pai G."/>
            <person name="Aken S.V."/>
            <person name="Utterback T."/>
            <person name="Reidmuller S."/>
            <person name="Feldblyum T."/>
            <person name="Hsiao J."/>
            <person name="Zismann V."/>
            <person name="Iobst S."/>
            <person name="de Vazeille A.R."/>
            <person name="Buell C.R."/>
            <person name="Ying K."/>
            <person name="Li Y."/>
            <person name="Lu T."/>
            <person name="Huang Y."/>
            <person name="Zhao Q."/>
            <person name="Feng Q."/>
            <person name="Zhang L."/>
            <person name="Zhu J."/>
            <person name="Weng Q."/>
            <person name="Mu J."/>
            <person name="Lu Y."/>
            <person name="Fan D."/>
            <person name="Liu Y."/>
            <person name="Guan J."/>
            <person name="Zhang Y."/>
            <person name="Yu S."/>
            <person name="Liu X."/>
            <person name="Zhang Y."/>
            <person name="Hong G."/>
            <person name="Han B."/>
            <person name="Choisne N."/>
            <person name="Demange N."/>
            <person name="Orjeda G."/>
            <person name="Samain S."/>
            <person name="Cattolico L."/>
            <person name="Pelletier E."/>
            <person name="Couloux A."/>
            <person name="Segurens B."/>
            <person name="Wincker P."/>
            <person name="D'Hont A."/>
            <person name="Scarpelli C."/>
            <person name="Weissenbach J."/>
            <person name="Salanoubat M."/>
            <person name="Quetier F."/>
            <person name="Yu Y."/>
            <person name="Kim H.R."/>
            <person name="Rambo T."/>
            <person name="Currie J."/>
            <person name="Collura K."/>
            <person name="Luo M."/>
            <person name="Yang T."/>
            <person name="Ammiraju J.S.S."/>
            <person name="Engler F."/>
            <person name="Soderlund C."/>
            <person name="Wing R.A."/>
            <person name="Palmer L.E."/>
            <person name="de la Bastide M."/>
            <person name="Spiegel L."/>
            <person name="Nascimento L."/>
            <person name="Zutavern T."/>
            <person name="O'Shaughnessy A."/>
            <person name="Dike S."/>
            <person name="Dedhia N."/>
            <person name="Preston R."/>
            <person name="Balija V."/>
            <person name="McCombie W.R."/>
            <person name="Chow T."/>
            <person name="Chen H."/>
            <person name="Chung M."/>
            <person name="Chen C."/>
            <person name="Shaw J."/>
            <person name="Wu H."/>
            <person name="Hsiao K."/>
            <person name="Chao Y."/>
            <person name="Chu M."/>
            <person name="Cheng C."/>
            <person name="Hour A."/>
            <person name="Lee P."/>
            <person name="Lin S."/>
            <person name="Lin Y."/>
            <person name="Liou J."/>
            <person name="Liu S."/>
            <person name="Hsing Y."/>
            <person name="Raghuvanshi S."/>
            <person name="Mohanty A."/>
            <person name="Bharti A.K."/>
            <person name="Gaur A."/>
            <person name="Gupta V."/>
            <person name="Kumar D."/>
            <person name="Ravi V."/>
            <person name="Vij S."/>
            <person name="Kapur A."/>
            <person name="Khurana P."/>
            <person name="Khurana P."/>
            <person name="Khurana J.P."/>
            <person name="Tyagi A.K."/>
            <person name="Gaikwad K."/>
            <person name="Singh A."/>
            <person name="Dalal V."/>
            <person name="Srivastava S."/>
            <person name="Dixit A."/>
            <person name="Pal A.K."/>
            <person name="Ghazi I.A."/>
            <person name="Yadav M."/>
            <person name="Pandit A."/>
            <person name="Bhargava A."/>
            <person name="Sureshbabu K."/>
            <person name="Batra K."/>
            <person name="Sharma T.R."/>
            <person name="Mohapatra T."/>
            <person name="Singh N.K."/>
            <person name="Messing J."/>
            <person name="Nelson A.B."/>
            <person name="Fuks G."/>
            <person name="Kavchok S."/>
            <person name="Keizer G."/>
            <person name="Linton E."/>
            <person name="Llaca V."/>
            <person name="Song R."/>
            <person name="Tanyolac B."/>
            <person name="Young S."/>
            <person name="Ho-Il K."/>
            <person name="Hahn J.H."/>
            <person name="Sangsakoo G."/>
            <person name="Vanavichit A."/>
            <person name="de Mattos Luiz.A.T."/>
            <person name="Zimmer P.D."/>
            <person name="Malone G."/>
            <person name="Dellagostin O."/>
            <person name="de Oliveira A.C."/>
            <person name="Bevan M."/>
            <person name="Bancroft I."/>
            <person name="Minx P."/>
            <person name="Cordum H."/>
            <person name="Wilson R."/>
            <person name="Cheng Z."/>
            <person name="Jin W."/>
            <person name="Jiang J."/>
            <person name="Leong S.A."/>
            <person name="Iwama H."/>
            <person name="Gojobori T."/>
            <person name="Itoh T."/>
            <person name="Niimura Y."/>
            <person name="Fujii Y."/>
            <person name="Habara T."/>
            <person name="Sakai H."/>
            <person name="Sato Y."/>
            <person name="Wilson G."/>
            <person name="Kumar K."/>
            <person name="McCouch S."/>
            <person name="Juretic N."/>
            <person name="Hoen D."/>
            <person name="Wright S."/>
            <person name="Bruskiewich R."/>
            <person name="Bureau T."/>
            <person name="Miyao A."/>
            <person name="Hirochika H."/>
            <person name="Nishikawa T."/>
            <person name="Kadowaki K."/>
            <person name="Sugiura M."/>
            <person name="Burr B."/>
            <person name="Sasaki T."/>
        </authorList>
    </citation>
    <scope>NUCLEOTIDE SEQUENCE [LARGE SCALE GENOMIC DNA]</scope>
    <source>
        <strain evidence="2">cv. Nipponbare</strain>
    </source>
</reference>
<feature type="non-terminal residue" evidence="1">
    <location>
        <position position="1"/>
    </location>
</feature>
<organism evidence="1 2">
    <name type="scientific">Oryza sativa subsp. japonica</name>
    <name type="common">Rice</name>
    <dbReference type="NCBI Taxonomy" id="39947"/>
    <lineage>
        <taxon>Eukaryota</taxon>
        <taxon>Viridiplantae</taxon>
        <taxon>Streptophyta</taxon>
        <taxon>Embryophyta</taxon>
        <taxon>Tracheophyta</taxon>
        <taxon>Spermatophyta</taxon>
        <taxon>Magnoliopsida</taxon>
        <taxon>Liliopsida</taxon>
        <taxon>Poales</taxon>
        <taxon>Poaceae</taxon>
        <taxon>BOP clade</taxon>
        <taxon>Oryzoideae</taxon>
        <taxon>Oryzeae</taxon>
        <taxon>Oryzinae</taxon>
        <taxon>Oryza</taxon>
        <taxon>Oryza sativa</taxon>
    </lineage>
</organism>
<name>A0A0P0WZJ6_ORYSJ</name>
<dbReference type="InParanoid" id="A0A0P0WZJ6"/>
<reference evidence="1 2" key="2">
    <citation type="journal article" date="2013" name="Plant Cell Physiol.">
        <title>Rice Annotation Project Database (RAP-DB): an integrative and interactive database for rice genomics.</title>
        <authorList>
            <person name="Sakai H."/>
            <person name="Lee S.S."/>
            <person name="Tanaka T."/>
            <person name="Numa H."/>
            <person name="Kim J."/>
            <person name="Kawahara Y."/>
            <person name="Wakimoto H."/>
            <person name="Yang C.C."/>
            <person name="Iwamoto M."/>
            <person name="Abe T."/>
            <person name="Yamada Y."/>
            <person name="Muto A."/>
            <person name="Inokuchi H."/>
            <person name="Ikemura T."/>
            <person name="Matsumoto T."/>
            <person name="Sasaki T."/>
            <person name="Itoh T."/>
        </authorList>
    </citation>
    <scope>NUCLEOTIDE SEQUENCE [LARGE SCALE GENOMIC DNA]</scope>
    <source>
        <strain evidence="2">cv. Nipponbare</strain>
    </source>
</reference>
<dbReference type="AlphaFoldDB" id="A0A0P0WZJ6"/>